<evidence type="ECO:0000256" key="1">
    <source>
        <dbReference type="SAM" id="MobiDB-lite"/>
    </source>
</evidence>
<protein>
    <submittedName>
        <fullName evidence="3">GL22718</fullName>
    </submittedName>
</protein>
<dbReference type="HOGENOM" id="CLU_2500283_0_0_1"/>
<keyword evidence="2" id="KW-0732">Signal</keyword>
<accession>B4GZV2</accession>
<dbReference type="OrthoDB" id="8196075at2759"/>
<organism evidence="4">
    <name type="scientific">Drosophila persimilis</name>
    <name type="common">Fruit fly</name>
    <dbReference type="NCBI Taxonomy" id="7234"/>
    <lineage>
        <taxon>Eukaryota</taxon>
        <taxon>Metazoa</taxon>
        <taxon>Ecdysozoa</taxon>
        <taxon>Arthropoda</taxon>
        <taxon>Hexapoda</taxon>
        <taxon>Insecta</taxon>
        <taxon>Pterygota</taxon>
        <taxon>Neoptera</taxon>
        <taxon>Endopterygota</taxon>
        <taxon>Diptera</taxon>
        <taxon>Brachycera</taxon>
        <taxon>Muscomorpha</taxon>
        <taxon>Ephydroidea</taxon>
        <taxon>Drosophilidae</taxon>
        <taxon>Drosophila</taxon>
        <taxon>Sophophora</taxon>
    </lineage>
</organism>
<proteinExistence type="predicted"/>
<dbReference type="Proteomes" id="UP000008744">
    <property type="component" value="Unassembled WGS sequence"/>
</dbReference>
<reference evidence="3 4" key="1">
    <citation type="journal article" date="2007" name="Nature">
        <title>Evolution of genes and genomes on the Drosophila phylogeny.</title>
        <authorList>
            <consortium name="Drosophila 12 Genomes Consortium"/>
            <person name="Clark A.G."/>
            <person name="Eisen M.B."/>
            <person name="Smith D.R."/>
            <person name="Bergman C.M."/>
            <person name="Oliver B."/>
            <person name="Markow T.A."/>
            <person name="Kaufman T.C."/>
            <person name="Kellis M."/>
            <person name="Gelbart W."/>
            <person name="Iyer V.N."/>
            <person name="Pollard D.A."/>
            <person name="Sackton T.B."/>
            <person name="Larracuente A.M."/>
            <person name="Singh N.D."/>
            <person name="Abad J.P."/>
            <person name="Abt D.N."/>
            <person name="Adryan B."/>
            <person name="Aguade M."/>
            <person name="Akashi H."/>
            <person name="Anderson W.W."/>
            <person name="Aquadro C.F."/>
            <person name="Ardell D.H."/>
            <person name="Arguello R."/>
            <person name="Artieri C.G."/>
            <person name="Barbash D.A."/>
            <person name="Barker D."/>
            <person name="Barsanti P."/>
            <person name="Batterham P."/>
            <person name="Batzoglou S."/>
            <person name="Begun D."/>
            <person name="Bhutkar A."/>
            <person name="Blanco E."/>
            <person name="Bosak S.A."/>
            <person name="Bradley R.K."/>
            <person name="Brand A.D."/>
            <person name="Brent M.R."/>
            <person name="Brooks A.N."/>
            <person name="Brown R.H."/>
            <person name="Butlin R.K."/>
            <person name="Caggese C."/>
            <person name="Calvi B.R."/>
            <person name="Bernardo de Carvalho A."/>
            <person name="Caspi A."/>
            <person name="Castrezana S."/>
            <person name="Celniker S.E."/>
            <person name="Chang J.L."/>
            <person name="Chapple C."/>
            <person name="Chatterji S."/>
            <person name="Chinwalla A."/>
            <person name="Civetta A."/>
            <person name="Clifton S.W."/>
            <person name="Comeron J.M."/>
            <person name="Costello J.C."/>
            <person name="Coyne J.A."/>
            <person name="Daub J."/>
            <person name="David R.G."/>
            <person name="Delcher A.L."/>
            <person name="Delehaunty K."/>
            <person name="Do C.B."/>
            <person name="Ebling H."/>
            <person name="Edwards K."/>
            <person name="Eickbush T."/>
            <person name="Evans J.D."/>
            <person name="Filipski A."/>
            <person name="Findeiss S."/>
            <person name="Freyhult E."/>
            <person name="Fulton L."/>
            <person name="Fulton R."/>
            <person name="Garcia A.C."/>
            <person name="Gardiner A."/>
            <person name="Garfield D.A."/>
            <person name="Garvin B.E."/>
            <person name="Gibson G."/>
            <person name="Gilbert D."/>
            <person name="Gnerre S."/>
            <person name="Godfrey J."/>
            <person name="Good R."/>
            <person name="Gotea V."/>
            <person name="Gravely B."/>
            <person name="Greenberg A.J."/>
            <person name="Griffiths-Jones S."/>
            <person name="Gross S."/>
            <person name="Guigo R."/>
            <person name="Gustafson E.A."/>
            <person name="Haerty W."/>
            <person name="Hahn M.W."/>
            <person name="Halligan D.L."/>
            <person name="Halpern A.L."/>
            <person name="Halter G.M."/>
            <person name="Han M.V."/>
            <person name="Heger A."/>
            <person name="Hillier L."/>
            <person name="Hinrichs A.S."/>
            <person name="Holmes I."/>
            <person name="Hoskins R.A."/>
            <person name="Hubisz M.J."/>
            <person name="Hultmark D."/>
            <person name="Huntley M.A."/>
            <person name="Jaffe D.B."/>
            <person name="Jagadeeshan S."/>
            <person name="Jeck W.R."/>
            <person name="Johnson J."/>
            <person name="Jones C.D."/>
            <person name="Jordan W.C."/>
            <person name="Karpen G.H."/>
            <person name="Kataoka E."/>
            <person name="Keightley P.D."/>
            <person name="Kheradpour P."/>
            <person name="Kirkness E.F."/>
            <person name="Koerich L.B."/>
            <person name="Kristiansen K."/>
            <person name="Kudrna D."/>
            <person name="Kulathinal R.J."/>
            <person name="Kumar S."/>
            <person name="Kwok R."/>
            <person name="Lander E."/>
            <person name="Langley C.H."/>
            <person name="Lapoint R."/>
            <person name="Lazzaro B.P."/>
            <person name="Lee S.J."/>
            <person name="Levesque L."/>
            <person name="Li R."/>
            <person name="Lin C.F."/>
            <person name="Lin M.F."/>
            <person name="Lindblad-Toh K."/>
            <person name="Llopart A."/>
            <person name="Long M."/>
            <person name="Low L."/>
            <person name="Lozovsky E."/>
            <person name="Lu J."/>
            <person name="Luo M."/>
            <person name="Machado C.A."/>
            <person name="Makalowski W."/>
            <person name="Marzo M."/>
            <person name="Matsuda M."/>
            <person name="Matzkin L."/>
            <person name="McAllister B."/>
            <person name="McBride C.S."/>
            <person name="McKernan B."/>
            <person name="McKernan K."/>
            <person name="Mendez-Lago M."/>
            <person name="Minx P."/>
            <person name="Mollenhauer M.U."/>
            <person name="Montooth K."/>
            <person name="Mount S.M."/>
            <person name="Mu X."/>
            <person name="Myers E."/>
            <person name="Negre B."/>
            <person name="Newfeld S."/>
            <person name="Nielsen R."/>
            <person name="Noor M.A."/>
            <person name="O'Grady P."/>
            <person name="Pachter L."/>
            <person name="Papaceit M."/>
            <person name="Parisi M.J."/>
            <person name="Parisi M."/>
            <person name="Parts L."/>
            <person name="Pedersen J.S."/>
            <person name="Pesole G."/>
            <person name="Phillippy A.M."/>
            <person name="Ponting C.P."/>
            <person name="Pop M."/>
            <person name="Porcelli D."/>
            <person name="Powell J.R."/>
            <person name="Prohaska S."/>
            <person name="Pruitt K."/>
            <person name="Puig M."/>
            <person name="Quesneville H."/>
            <person name="Ram K.R."/>
            <person name="Rand D."/>
            <person name="Rasmussen M.D."/>
            <person name="Reed L.K."/>
            <person name="Reenan R."/>
            <person name="Reily A."/>
            <person name="Remington K.A."/>
            <person name="Rieger T.T."/>
            <person name="Ritchie M.G."/>
            <person name="Robin C."/>
            <person name="Rogers Y.H."/>
            <person name="Rohde C."/>
            <person name="Rozas J."/>
            <person name="Rubenfield M.J."/>
            <person name="Ruiz A."/>
            <person name="Russo S."/>
            <person name="Salzberg S.L."/>
            <person name="Sanchez-Gracia A."/>
            <person name="Saranga D.J."/>
            <person name="Sato H."/>
            <person name="Schaeffer S.W."/>
            <person name="Schatz M.C."/>
            <person name="Schlenke T."/>
            <person name="Schwartz R."/>
            <person name="Segarra C."/>
            <person name="Singh R.S."/>
            <person name="Sirot L."/>
            <person name="Sirota M."/>
            <person name="Sisneros N.B."/>
            <person name="Smith C.D."/>
            <person name="Smith T.F."/>
            <person name="Spieth J."/>
            <person name="Stage D.E."/>
            <person name="Stark A."/>
            <person name="Stephan W."/>
            <person name="Strausberg R.L."/>
            <person name="Strempel S."/>
            <person name="Sturgill D."/>
            <person name="Sutton G."/>
            <person name="Sutton G.G."/>
            <person name="Tao W."/>
            <person name="Teichmann S."/>
            <person name="Tobari Y.N."/>
            <person name="Tomimura Y."/>
            <person name="Tsolas J.M."/>
            <person name="Valente V.L."/>
            <person name="Venter E."/>
            <person name="Venter J.C."/>
            <person name="Vicario S."/>
            <person name="Vieira F.G."/>
            <person name="Vilella A.J."/>
            <person name="Villasante A."/>
            <person name="Walenz B."/>
            <person name="Wang J."/>
            <person name="Wasserman M."/>
            <person name="Watts T."/>
            <person name="Wilson D."/>
            <person name="Wilson R.K."/>
            <person name="Wing R.A."/>
            <person name="Wolfner M.F."/>
            <person name="Wong A."/>
            <person name="Wong G.K."/>
            <person name="Wu C.I."/>
            <person name="Wu G."/>
            <person name="Yamamoto D."/>
            <person name="Yang H.P."/>
            <person name="Yang S.P."/>
            <person name="Yorke J.A."/>
            <person name="Yoshida K."/>
            <person name="Zdobnov E."/>
            <person name="Zhang P."/>
            <person name="Zhang Y."/>
            <person name="Zimin A.V."/>
            <person name="Baldwin J."/>
            <person name="Abdouelleil A."/>
            <person name="Abdulkadir J."/>
            <person name="Abebe A."/>
            <person name="Abera B."/>
            <person name="Abreu J."/>
            <person name="Acer S.C."/>
            <person name="Aftuck L."/>
            <person name="Alexander A."/>
            <person name="An P."/>
            <person name="Anderson E."/>
            <person name="Anderson S."/>
            <person name="Arachi H."/>
            <person name="Azer M."/>
            <person name="Bachantsang P."/>
            <person name="Barry A."/>
            <person name="Bayul T."/>
            <person name="Berlin A."/>
            <person name="Bessette D."/>
            <person name="Bloom T."/>
            <person name="Blye J."/>
            <person name="Boguslavskiy L."/>
            <person name="Bonnet C."/>
            <person name="Boukhgalter B."/>
            <person name="Bourzgui I."/>
            <person name="Brown A."/>
            <person name="Cahill P."/>
            <person name="Channer S."/>
            <person name="Cheshatsang Y."/>
            <person name="Chuda L."/>
            <person name="Citroen M."/>
            <person name="Collymore A."/>
            <person name="Cooke P."/>
            <person name="Costello M."/>
            <person name="D'Aco K."/>
            <person name="Daza R."/>
            <person name="De Haan G."/>
            <person name="DeGray S."/>
            <person name="DeMaso C."/>
            <person name="Dhargay N."/>
            <person name="Dooley K."/>
            <person name="Dooley E."/>
            <person name="Doricent M."/>
            <person name="Dorje P."/>
            <person name="Dorjee K."/>
            <person name="Dupes A."/>
            <person name="Elong R."/>
            <person name="Falk J."/>
            <person name="Farina A."/>
            <person name="Faro S."/>
            <person name="Ferguson D."/>
            <person name="Fisher S."/>
            <person name="Foley C.D."/>
            <person name="Franke A."/>
            <person name="Friedrich D."/>
            <person name="Gadbois L."/>
            <person name="Gearin G."/>
            <person name="Gearin C.R."/>
            <person name="Giannoukos G."/>
            <person name="Goode T."/>
            <person name="Graham J."/>
            <person name="Grandbois E."/>
            <person name="Grewal S."/>
            <person name="Gyaltsen K."/>
            <person name="Hafez N."/>
            <person name="Hagos B."/>
            <person name="Hall J."/>
            <person name="Henson C."/>
            <person name="Hollinger A."/>
            <person name="Honan T."/>
            <person name="Huard M.D."/>
            <person name="Hughes L."/>
            <person name="Hurhula B."/>
            <person name="Husby M.E."/>
            <person name="Kamat A."/>
            <person name="Kanga B."/>
            <person name="Kashin S."/>
            <person name="Khazanovich D."/>
            <person name="Kisner P."/>
            <person name="Lance K."/>
            <person name="Lara M."/>
            <person name="Lee W."/>
            <person name="Lennon N."/>
            <person name="Letendre F."/>
            <person name="LeVine R."/>
            <person name="Lipovsky A."/>
            <person name="Liu X."/>
            <person name="Liu J."/>
            <person name="Liu S."/>
            <person name="Lokyitsang T."/>
            <person name="Lokyitsang Y."/>
            <person name="Lubonja R."/>
            <person name="Lui A."/>
            <person name="MacDonald P."/>
            <person name="Magnisalis V."/>
            <person name="Maru K."/>
            <person name="Matthews C."/>
            <person name="McCusker W."/>
            <person name="McDonough S."/>
            <person name="Mehta T."/>
            <person name="Meldrim J."/>
            <person name="Meneus L."/>
            <person name="Mihai O."/>
            <person name="Mihalev A."/>
            <person name="Mihova T."/>
            <person name="Mittelman R."/>
            <person name="Mlenga V."/>
            <person name="Montmayeur A."/>
            <person name="Mulrain L."/>
            <person name="Navidi A."/>
            <person name="Naylor J."/>
            <person name="Negash T."/>
            <person name="Nguyen T."/>
            <person name="Nguyen N."/>
            <person name="Nicol R."/>
            <person name="Norbu C."/>
            <person name="Norbu N."/>
            <person name="Novod N."/>
            <person name="O'Neill B."/>
            <person name="Osman S."/>
            <person name="Markiewicz E."/>
            <person name="Oyono O.L."/>
            <person name="Patti C."/>
            <person name="Phunkhang P."/>
            <person name="Pierre F."/>
            <person name="Priest M."/>
            <person name="Raghuraman S."/>
            <person name="Rege F."/>
            <person name="Reyes R."/>
            <person name="Rise C."/>
            <person name="Rogov P."/>
            <person name="Ross K."/>
            <person name="Ryan E."/>
            <person name="Settipalli S."/>
            <person name="Shea T."/>
            <person name="Sherpa N."/>
            <person name="Shi L."/>
            <person name="Shih D."/>
            <person name="Sparrow T."/>
            <person name="Spaulding J."/>
            <person name="Stalker J."/>
            <person name="Stange-Thomann N."/>
            <person name="Stavropoulos S."/>
            <person name="Stone C."/>
            <person name="Strader C."/>
            <person name="Tesfaye S."/>
            <person name="Thomson T."/>
            <person name="Thoulutsang Y."/>
            <person name="Thoulutsang D."/>
            <person name="Topham K."/>
            <person name="Topping I."/>
            <person name="Tsamla T."/>
            <person name="Vassiliev H."/>
            <person name="Vo A."/>
            <person name="Wangchuk T."/>
            <person name="Wangdi T."/>
            <person name="Weiand M."/>
            <person name="Wilkinson J."/>
            <person name="Wilson A."/>
            <person name="Yadav S."/>
            <person name="Young G."/>
            <person name="Yu Q."/>
            <person name="Zembek L."/>
            <person name="Zhong D."/>
            <person name="Zimmer A."/>
            <person name="Zwirko Z."/>
            <person name="Jaffe D.B."/>
            <person name="Alvarez P."/>
            <person name="Brockman W."/>
            <person name="Butler J."/>
            <person name="Chin C."/>
            <person name="Gnerre S."/>
            <person name="Grabherr M."/>
            <person name="Kleber M."/>
            <person name="Mauceli E."/>
            <person name="MacCallum I."/>
        </authorList>
    </citation>
    <scope>NUCLEOTIDE SEQUENCE [LARGE SCALE GENOMIC DNA]</scope>
    <source>
        <strain evidence="4">MSH-3 / Tucson 14011-0111.49</strain>
    </source>
</reference>
<sequence length="86" mass="9307">MHGKIAILIIVLAGNVSCIRNANGNDANDGKKQYISVKLKNFFPSKPLKQSEGTQEPPQISARVTSSSGFRPSQMLELYAVGCDVQ</sequence>
<feature type="signal peptide" evidence="2">
    <location>
        <begin position="1"/>
        <end position="18"/>
    </location>
</feature>
<keyword evidence="4" id="KW-1185">Reference proteome</keyword>
<feature type="region of interest" description="Disordered" evidence="1">
    <location>
        <begin position="45"/>
        <end position="68"/>
    </location>
</feature>
<dbReference type="AlphaFoldDB" id="B4GZV2"/>
<evidence type="ECO:0000313" key="4">
    <source>
        <dbReference type="Proteomes" id="UP000008744"/>
    </source>
</evidence>
<feature type="compositionally biased region" description="Polar residues" evidence="1">
    <location>
        <begin position="51"/>
        <end position="68"/>
    </location>
</feature>
<evidence type="ECO:0000313" key="3">
    <source>
        <dbReference type="EMBL" id="EDW29529.1"/>
    </source>
</evidence>
<dbReference type="EMBL" id="CH479199">
    <property type="protein sequence ID" value="EDW29529.1"/>
    <property type="molecule type" value="Genomic_DNA"/>
</dbReference>
<name>B4GZV2_DROPE</name>
<feature type="chain" id="PRO_5002807762" evidence="2">
    <location>
        <begin position="19"/>
        <end position="86"/>
    </location>
</feature>
<evidence type="ECO:0000256" key="2">
    <source>
        <dbReference type="SAM" id="SignalP"/>
    </source>
</evidence>
<gene>
    <name evidence="3" type="primary">Dper\GL22718</name>
    <name evidence="3" type="ORF">Dper_GL22718</name>
</gene>